<organism evidence="2 3">
    <name type="scientific">Microscilla marina ATCC 23134</name>
    <dbReference type="NCBI Taxonomy" id="313606"/>
    <lineage>
        <taxon>Bacteria</taxon>
        <taxon>Pseudomonadati</taxon>
        <taxon>Bacteroidota</taxon>
        <taxon>Cytophagia</taxon>
        <taxon>Cytophagales</taxon>
        <taxon>Microscillaceae</taxon>
        <taxon>Microscilla</taxon>
    </lineage>
</organism>
<evidence type="ECO:0000313" key="2">
    <source>
        <dbReference type="EMBL" id="EAY28477.1"/>
    </source>
</evidence>
<comment type="caution">
    <text evidence="2">The sequence shown here is derived from an EMBL/GenBank/DDBJ whole genome shotgun (WGS) entry which is preliminary data.</text>
</comment>
<evidence type="ECO:0000313" key="3">
    <source>
        <dbReference type="Proteomes" id="UP000004095"/>
    </source>
</evidence>
<keyword evidence="3" id="KW-1185">Reference proteome</keyword>
<sequence length="49" mass="5287">MKNKAKSTWGQFATVALPTHYQRQIKGGTCCNDGGQIPPPPPKTTTQTT</sequence>
<dbReference type="Proteomes" id="UP000004095">
    <property type="component" value="Unassembled WGS sequence"/>
</dbReference>
<dbReference type="EMBL" id="AAWS01000016">
    <property type="protein sequence ID" value="EAY28477.1"/>
    <property type="molecule type" value="Genomic_DNA"/>
</dbReference>
<feature type="region of interest" description="Disordered" evidence="1">
    <location>
        <begin position="26"/>
        <end position="49"/>
    </location>
</feature>
<evidence type="ECO:0000256" key="1">
    <source>
        <dbReference type="SAM" id="MobiDB-lite"/>
    </source>
</evidence>
<gene>
    <name evidence="2" type="ORF">M23134_04040</name>
</gene>
<proteinExistence type="predicted"/>
<name>A1ZMU7_MICM2</name>
<dbReference type="AlphaFoldDB" id="A1ZMU7"/>
<protein>
    <submittedName>
        <fullName evidence="2">Uncharacterized protein</fullName>
    </submittedName>
</protein>
<reference evidence="2 3" key="1">
    <citation type="submission" date="2007-01" db="EMBL/GenBank/DDBJ databases">
        <authorList>
            <person name="Haygood M."/>
            <person name="Podell S."/>
            <person name="Anderson C."/>
            <person name="Hopkinson B."/>
            <person name="Roe K."/>
            <person name="Barbeau K."/>
            <person name="Gaasterland T."/>
            <person name="Ferriera S."/>
            <person name="Johnson J."/>
            <person name="Kravitz S."/>
            <person name="Beeson K."/>
            <person name="Sutton G."/>
            <person name="Rogers Y.-H."/>
            <person name="Friedman R."/>
            <person name="Frazier M."/>
            <person name="Venter J.C."/>
        </authorList>
    </citation>
    <scope>NUCLEOTIDE SEQUENCE [LARGE SCALE GENOMIC DNA]</scope>
    <source>
        <strain evidence="2 3">ATCC 23134</strain>
    </source>
</reference>
<accession>A1ZMU7</accession>
<dbReference type="RefSeq" id="WP_002698234.1">
    <property type="nucleotide sequence ID" value="NZ_AAWS01000016.1"/>
</dbReference>